<evidence type="ECO:0000313" key="2">
    <source>
        <dbReference type="Proteomes" id="UP000239203"/>
    </source>
</evidence>
<comment type="caution">
    <text evidence="1">The sequence shown here is derived from an EMBL/GenBank/DDBJ whole genome shotgun (WGS) entry which is preliminary data.</text>
</comment>
<dbReference type="AlphaFoldDB" id="A0A2S6GIP1"/>
<name>A0A2S6GIP1_9PSEU</name>
<protein>
    <submittedName>
        <fullName evidence="1">Uncharacterized protein</fullName>
    </submittedName>
</protein>
<organism evidence="1 2">
    <name type="scientific">Actinokineospora auranticolor</name>
    <dbReference type="NCBI Taxonomy" id="155976"/>
    <lineage>
        <taxon>Bacteria</taxon>
        <taxon>Bacillati</taxon>
        <taxon>Actinomycetota</taxon>
        <taxon>Actinomycetes</taxon>
        <taxon>Pseudonocardiales</taxon>
        <taxon>Pseudonocardiaceae</taxon>
        <taxon>Actinokineospora</taxon>
    </lineage>
</organism>
<evidence type="ECO:0000313" key="1">
    <source>
        <dbReference type="EMBL" id="PPK65026.1"/>
    </source>
</evidence>
<dbReference type="Proteomes" id="UP000239203">
    <property type="component" value="Unassembled WGS sequence"/>
</dbReference>
<reference evidence="1 2" key="1">
    <citation type="submission" date="2018-02" db="EMBL/GenBank/DDBJ databases">
        <title>Genomic Encyclopedia of Archaeal and Bacterial Type Strains, Phase II (KMG-II): from individual species to whole genera.</title>
        <authorList>
            <person name="Goeker M."/>
        </authorList>
    </citation>
    <scope>NUCLEOTIDE SEQUENCE [LARGE SCALE GENOMIC DNA]</scope>
    <source>
        <strain evidence="1 2">YU 961-1</strain>
    </source>
</reference>
<keyword evidence="2" id="KW-1185">Reference proteome</keyword>
<sequence>MLTIRAVCLVSSRAGSGLLTLRPSTSFSEVRALSGEVDMVWRWWAAAAVAFGVLAAGCATDGQPVPSPGVSGAVRAPIDLAETQGRWWSWAASRPSGSDPVSDLVGTQCHVNQPDDLWFVAGTFGGKAHRRCVVPAGRALVGPAVNLVSTPEDCRDFLDAAEGTVTLDGAPVTLRRTGPTRLTVRAVEGSAIYDEAGDHRGCGCGLWFEIEPPAPGPHELRIKGGSDGLAVEVVYDLVVGDRS</sequence>
<dbReference type="EMBL" id="PTIX01000016">
    <property type="protein sequence ID" value="PPK65026.1"/>
    <property type="molecule type" value="Genomic_DNA"/>
</dbReference>
<gene>
    <name evidence="1" type="ORF">CLV40_11669</name>
</gene>
<proteinExistence type="predicted"/>
<accession>A0A2S6GIP1</accession>